<name>A0ACB5SVU8_AMBMO</name>
<evidence type="ECO:0000313" key="1">
    <source>
        <dbReference type="EMBL" id="GME74707.1"/>
    </source>
</evidence>
<dbReference type="EMBL" id="BSXS01000998">
    <property type="protein sequence ID" value="GME74707.1"/>
    <property type="molecule type" value="Genomic_DNA"/>
</dbReference>
<keyword evidence="2" id="KW-1185">Reference proteome</keyword>
<reference evidence="1" key="1">
    <citation type="submission" date="2023-04" db="EMBL/GenBank/DDBJ databases">
        <title>Ambrosiozyma monospora NBRC 10751.</title>
        <authorList>
            <person name="Ichikawa N."/>
            <person name="Sato H."/>
            <person name="Tonouchi N."/>
        </authorList>
    </citation>
    <scope>NUCLEOTIDE SEQUENCE</scope>
    <source>
        <strain evidence="1">NBRC 10751</strain>
    </source>
</reference>
<protein>
    <submittedName>
        <fullName evidence="1">Unnamed protein product</fullName>
    </submittedName>
</protein>
<comment type="caution">
    <text evidence="1">The sequence shown here is derived from an EMBL/GenBank/DDBJ whole genome shotgun (WGS) entry which is preliminary data.</text>
</comment>
<sequence>MGGQCELLELYKYWLFYYPTSQLNTFILYTLNYQSHTKMKFSTTLIALVASTVIASPFPDQSLTTLVTVTTSSTPEATASSTIEIPKYNNSTDTDAVQKAVSLGAVSSGFGIASGLATLINFAKEHWPSSGSSN</sequence>
<evidence type="ECO:0000313" key="2">
    <source>
        <dbReference type="Proteomes" id="UP001165064"/>
    </source>
</evidence>
<dbReference type="Proteomes" id="UP001165064">
    <property type="component" value="Unassembled WGS sequence"/>
</dbReference>
<organism evidence="1 2">
    <name type="scientific">Ambrosiozyma monospora</name>
    <name type="common">Yeast</name>
    <name type="synonym">Endomycopsis monosporus</name>
    <dbReference type="NCBI Taxonomy" id="43982"/>
    <lineage>
        <taxon>Eukaryota</taxon>
        <taxon>Fungi</taxon>
        <taxon>Dikarya</taxon>
        <taxon>Ascomycota</taxon>
        <taxon>Saccharomycotina</taxon>
        <taxon>Pichiomycetes</taxon>
        <taxon>Pichiales</taxon>
        <taxon>Pichiaceae</taxon>
        <taxon>Ambrosiozyma</taxon>
    </lineage>
</organism>
<accession>A0ACB5SVU8</accession>
<gene>
    <name evidence="1" type="ORF">Amon02_000186500</name>
</gene>
<proteinExistence type="predicted"/>